<name>A0A8H6N0T5_9PEZI</name>
<gene>
    <name evidence="2" type="ORF">CMUS01_12450</name>
</gene>
<comment type="caution">
    <text evidence="2">The sequence shown here is derived from an EMBL/GenBank/DDBJ whole genome shotgun (WGS) entry which is preliminary data.</text>
</comment>
<dbReference type="AlphaFoldDB" id="A0A8H6N0T5"/>
<dbReference type="Proteomes" id="UP000639643">
    <property type="component" value="Unassembled WGS sequence"/>
</dbReference>
<accession>A0A8H6N0T5</accession>
<proteinExistence type="predicted"/>
<reference evidence="2" key="1">
    <citation type="journal article" date="2020" name="Phytopathology">
        <title>Genome Sequence Resources of Colletotrichum truncatum, C. plurivorum, C. musicola, and C. sojae: Four Species Pathogenic to Soybean (Glycine max).</title>
        <authorList>
            <person name="Rogerio F."/>
            <person name="Boufleur T.R."/>
            <person name="Ciampi-Guillardi M."/>
            <person name="Sukno S.A."/>
            <person name="Thon M.R."/>
            <person name="Massola Junior N.S."/>
            <person name="Baroncelli R."/>
        </authorList>
    </citation>
    <scope>NUCLEOTIDE SEQUENCE</scope>
    <source>
        <strain evidence="2">LFN0074</strain>
    </source>
</reference>
<feature type="region of interest" description="Disordered" evidence="1">
    <location>
        <begin position="187"/>
        <end position="244"/>
    </location>
</feature>
<organism evidence="2 3">
    <name type="scientific">Colletotrichum musicola</name>
    <dbReference type="NCBI Taxonomy" id="2175873"/>
    <lineage>
        <taxon>Eukaryota</taxon>
        <taxon>Fungi</taxon>
        <taxon>Dikarya</taxon>
        <taxon>Ascomycota</taxon>
        <taxon>Pezizomycotina</taxon>
        <taxon>Sordariomycetes</taxon>
        <taxon>Hypocreomycetidae</taxon>
        <taxon>Glomerellales</taxon>
        <taxon>Glomerellaceae</taxon>
        <taxon>Colletotrichum</taxon>
        <taxon>Colletotrichum orchidearum species complex</taxon>
    </lineage>
</organism>
<evidence type="ECO:0000313" key="2">
    <source>
        <dbReference type="EMBL" id="KAF6815388.1"/>
    </source>
</evidence>
<protein>
    <submittedName>
        <fullName evidence="2">Uncharacterized protein</fullName>
    </submittedName>
</protein>
<evidence type="ECO:0000313" key="3">
    <source>
        <dbReference type="Proteomes" id="UP000639643"/>
    </source>
</evidence>
<feature type="compositionally biased region" description="Basic and acidic residues" evidence="1">
    <location>
        <begin position="187"/>
        <end position="204"/>
    </location>
</feature>
<dbReference type="OrthoDB" id="5365129at2759"/>
<sequence>KFGANTGGDIPHVHIYDVHGEDLGWKQGESKPNGGKNVGDGESVVREIKTSGHPEYLRLLAYGKDATCVAYITMTGPSGEDYQTWNGDFAKACGAAWYPSPQRFPGANDFTPACVWISDDDRYLQAISLRMPDFRFPKSEAAAAAAEQWKKDKGLLCDAPARQSLIKKAKITDCIDYYPFPVKKADDGTDLDPEKMKHGHEKSNCKGAQPKPETIPNWPKDNRKTSVVDTGSPAGPALKRRSTKARRDELAARGEMCVDGLVQSNLNSHSAREVCESETSSGPDFVAVNGKERLYCDMCEHQLWDLCGEGITQDCFDLDAQKLVLSGSLAKRDEEEGLQKEYKKFAHWK</sequence>
<dbReference type="EMBL" id="WIGM01000703">
    <property type="protein sequence ID" value="KAF6815388.1"/>
    <property type="molecule type" value="Genomic_DNA"/>
</dbReference>
<keyword evidence="3" id="KW-1185">Reference proteome</keyword>
<feature type="non-terminal residue" evidence="2">
    <location>
        <position position="1"/>
    </location>
</feature>
<evidence type="ECO:0000256" key="1">
    <source>
        <dbReference type="SAM" id="MobiDB-lite"/>
    </source>
</evidence>